<dbReference type="InterPro" id="IPR000715">
    <property type="entry name" value="Glycosyl_transferase_4"/>
</dbReference>
<keyword evidence="10" id="KW-1185">Reference proteome</keyword>
<dbReference type="GO" id="GO:0005886">
    <property type="term" value="C:plasma membrane"/>
    <property type="evidence" value="ECO:0007669"/>
    <property type="project" value="UniProtKB-SubCell"/>
</dbReference>
<comment type="cofactor">
    <cofactor evidence="7">
        <name>Mg(2+)</name>
        <dbReference type="ChEBI" id="CHEBI:18420"/>
    </cofactor>
</comment>
<feature type="transmembrane region" description="Helical" evidence="8">
    <location>
        <begin position="100"/>
        <end position="124"/>
    </location>
</feature>
<evidence type="ECO:0000256" key="2">
    <source>
        <dbReference type="ARBA" id="ARBA00022475"/>
    </source>
</evidence>
<keyword evidence="6 8" id="KW-0472">Membrane</keyword>
<dbReference type="RefSeq" id="WP_171095956.1">
    <property type="nucleotide sequence ID" value="NZ_CP053069.1"/>
</dbReference>
<feature type="transmembrane region" description="Helical" evidence="8">
    <location>
        <begin position="161"/>
        <end position="180"/>
    </location>
</feature>
<organism evidence="9 10">
    <name type="scientific">Usitatibacter rugosus</name>
    <dbReference type="NCBI Taxonomy" id="2732067"/>
    <lineage>
        <taxon>Bacteria</taxon>
        <taxon>Pseudomonadati</taxon>
        <taxon>Pseudomonadota</taxon>
        <taxon>Betaproteobacteria</taxon>
        <taxon>Nitrosomonadales</taxon>
        <taxon>Usitatibacteraceae</taxon>
        <taxon>Usitatibacter</taxon>
    </lineage>
</organism>
<feature type="transmembrane region" description="Helical" evidence="8">
    <location>
        <begin position="192"/>
        <end position="210"/>
    </location>
</feature>
<comment type="subcellular location">
    <subcellularLocation>
        <location evidence="1">Cell membrane</location>
        <topology evidence="1">Multi-pass membrane protein</topology>
    </subcellularLocation>
</comment>
<dbReference type="GO" id="GO:0009103">
    <property type="term" value="P:lipopolysaccharide biosynthetic process"/>
    <property type="evidence" value="ECO:0007669"/>
    <property type="project" value="TreeGrafter"/>
</dbReference>
<evidence type="ECO:0000256" key="3">
    <source>
        <dbReference type="ARBA" id="ARBA00022679"/>
    </source>
</evidence>
<dbReference type="KEGG" id="uru:DSM104443_04235"/>
<keyword evidence="4 8" id="KW-0812">Transmembrane</keyword>
<feature type="transmembrane region" description="Helical" evidence="8">
    <location>
        <begin position="291"/>
        <end position="312"/>
    </location>
</feature>
<evidence type="ECO:0000256" key="5">
    <source>
        <dbReference type="ARBA" id="ARBA00022989"/>
    </source>
</evidence>
<evidence type="ECO:0000313" key="9">
    <source>
        <dbReference type="EMBL" id="QJR13140.1"/>
    </source>
</evidence>
<dbReference type="EMBL" id="CP053069">
    <property type="protein sequence ID" value="QJR13140.1"/>
    <property type="molecule type" value="Genomic_DNA"/>
</dbReference>
<dbReference type="GO" id="GO:0046872">
    <property type="term" value="F:metal ion binding"/>
    <property type="evidence" value="ECO:0007669"/>
    <property type="project" value="UniProtKB-KW"/>
</dbReference>
<dbReference type="GO" id="GO:0036380">
    <property type="term" value="F:UDP-N-acetylglucosamine-undecaprenyl-phosphate N-acetylglucosaminephosphotransferase activity"/>
    <property type="evidence" value="ECO:0007669"/>
    <property type="project" value="UniProtKB-EC"/>
</dbReference>
<proteinExistence type="predicted"/>
<evidence type="ECO:0000256" key="6">
    <source>
        <dbReference type="ARBA" id="ARBA00023136"/>
    </source>
</evidence>
<name>A0A6M4H0Y1_9PROT</name>
<evidence type="ECO:0000256" key="1">
    <source>
        <dbReference type="ARBA" id="ARBA00004651"/>
    </source>
</evidence>
<reference evidence="9 10" key="1">
    <citation type="submission" date="2020-04" db="EMBL/GenBank/DDBJ databases">
        <title>Usitatibacter rugosus gen. nov., sp. nov. and Usitatibacter palustris sp. nov., novel members of Usitatibacteraceae fam. nov. within the order Nitrosomonadales isolated from soil.</title>
        <authorList>
            <person name="Huber K.J."/>
            <person name="Neumann-Schaal M."/>
            <person name="Geppert A."/>
            <person name="Luckner M."/>
            <person name="Wanner G."/>
            <person name="Overmann J."/>
        </authorList>
    </citation>
    <scope>NUCLEOTIDE SEQUENCE [LARGE SCALE GENOMIC DNA]</scope>
    <source>
        <strain evidence="9 10">0125_3</strain>
    </source>
</reference>
<dbReference type="PANTHER" id="PTHR22926">
    <property type="entry name" value="PHOSPHO-N-ACETYLMURAMOYL-PENTAPEPTIDE-TRANSFERASE"/>
    <property type="match status" value="1"/>
</dbReference>
<feature type="binding site" evidence="7">
    <location>
        <position position="191"/>
    </location>
    <ligand>
        <name>Mg(2+)</name>
        <dbReference type="ChEBI" id="CHEBI:18420"/>
    </ligand>
</feature>
<keyword evidence="3 9" id="KW-0808">Transferase</keyword>
<protein>
    <submittedName>
        <fullName evidence="9">Undecaprenyl-phosphate alpha-N-acetylglucosaminyl 1-phosphate transferase</fullName>
        <ecNumber evidence="9">2.7.8.33</ecNumber>
    </submittedName>
</protein>
<evidence type="ECO:0000313" key="10">
    <source>
        <dbReference type="Proteomes" id="UP000501534"/>
    </source>
</evidence>
<feature type="binding site" evidence="7">
    <location>
        <position position="131"/>
    </location>
    <ligand>
        <name>Mg(2+)</name>
        <dbReference type="ChEBI" id="CHEBI:18420"/>
    </ligand>
</feature>
<sequence>MSWVVALALPSAIAAGVILLAMRTALRDRLVDRPNERSLHAEPTPRLGGLGVMVGAVSCAMLFGETPHRIALACALALCAVSAVDDWRSLPVAVRLSAHLAAAVVIAGISTSGAWIVVIALGIVWSANLYNFMDGADGLAGLMAVIGFGTLSIAASHSGAIPLALVCACVASAAGGFLAFNFPPARIFMGDAGSVPLGFLAAALGTIGTVEGAWPPWLPLLVFSPFIADASVTLIRRVVRGERAWVAHREHAYQRLVLSGWSARKLALVMAGLMLCAAASALAALRGGELLQRGILLAWLILYGLLVPALELKYPRDNKNRIGARQSNRTPGE</sequence>
<accession>A0A6M4H0Y1</accession>
<dbReference type="CDD" id="cd06854">
    <property type="entry name" value="GT_WbpL_WbcO_like"/>
    <property type="match status" value="1"/>
</dbReference>
<dbReference type="Pfam" id="PF00953">
    <property type="entry name" value="Glycos_transf_4"/>
    <property type="match status" value="1"/>
</dbReference>
<keyword evidence="5 8" id="KW-1133">Transmembrane helix</keyword>
<feature type="transmembrane region" description="Helical" evidence="8">
    <location>
        <begin position="43"/>
        <end position="63"/>
    </location>
</feature>
<keyword evidence="7" id="KW-0460">Magnesium</keyword>
<keyword evidence="2" id="KW-1003">Cell membrane</keyword>
<dbReference type="PANTHER" id="PTHR22926:SF3">
    <property type="entry name" value="UNDECAPRENYL-PHOSPHATE ALPHA-N-ACETYLGLUCOSAMINYL 1-PHOSPHATE TRANSFERASE"/>
    <property type="match status" value="1"/>
</dbReference>
<dbReference type="GO" id="GO:0071555">
    <property type="term" value="P:cell wall organization"/>
    <property type="evidence" value="ECO:0007669"/>
    <property type="project" value="TreeGrafter"/>
</dbReference>
<evidence type="ECO:0000256" key="7">
    <source>
        <dbReference type="PIRSR" id="PIRSR600715-1"/>
    </source>
</evidence>
<dbReference type="AlphaFoldDB" id="A0A6M4H0Y1"/>
<dbReference type="Proteomes" id="UP000501534">
    <property type="component" value="Chromosome"/>
</dbReference>
<feature type="transmembrane region" description="Helical" evidence="8">
    <location>
        <begin position="216"/>
        <end position="235"/>
    </location>
</feature>
<feature type="transmembrane region" description="Helical" evidence="8">
    <location>
        <begin position="136"/>
        <end position="155"/>
    </location>
</feature>
<evidence type="ECO:0000256" key="8">
    <source>
        <dbReference type="SAM" id="Phobius"/>
    </source>
</evidence>
<dbReference type="EC" id="2.7.8.33" evidence="9"/>
<dbReference type="GO" id="GO:0044038">
    <property type="term" value="P:cell wall macromolecule biosynthetic process"/>
    <property type="evidence" value="ECO:0007669"/>
    <property type="project" value="TreeGrafter"/>
</dbReference>
<feature type="transmembrane region" description="Helical" evidence="8">
    <location>
        <begin position="266"/>
        <end position="285"/>
    </location>
</feature>
<evidence type="ECO:0000256" key="4">
    <source>
        <dbReference type="ARBA" id="ARBA00022692"/>
    </source>
</evidence>
<keyword evidence="7" id="KW-0479">Metal-binding</keyword>
<gene>
    <name evidence="9" type="primary">wecA_2</name>
    <name evidence="9" type="ORF">DSM104443_04235</name>
</gene>